<name>K3WU60_GLOUD</name>
<dbReference type="HOGENOM" id="CLU_1242963_0_0_1"/>
<proteinExistence type="predicted"/>
<protein>
    <submittedName>
        <fullName evidence="1">Uncharacterized protein</fullName>
    </submittedName>
</protein>
<dbReference type="Proteomes" id="UP000019132">
    <property type="component" value="Unassembled WGS sequence"/>
</dbReference>
<evidence type="ECO:0000313" key="1">
    <source>
        <dbReference type="EnsemblProtists" id="PYU1_T008507"/>
    </source>
</evidence>
<reference evidence="2" key="2">
    <citation type="submission" date="2010-04" db="EMBL/GenBank/DDBJ databases">
        <authorList>
            <person name="Buell R."/>
            <person name="Hamilton J."/>
            <person name="Hostetler J."/>
        </authorList>
    </citation>
    <scope>NUCLEOTIDE SEQUENCE [LARGE SCALE GENOMIC DNA]</scope>
    <source>
        <strain evidence="2">DAOM:BR144</strain>
    </source>
</reference>
<sequence>MHLVPFSLPIISSLRNQQGKQLETRKCGSIDFEVQVLDRDPTSSVLPTNEDIVKLSLHQLQGLYDNSTLLDTLSSTAHLRVLLLRSGSHSNRSSSGRKYQLQRETLLHDVAVHLRPGAESSEVDETVDISQAIGSLGGQKQDAVLAVQVCDVARNPLGQTHIRIGKDWKMRLPQKQKAWYPLYASGSNEATARIQLSFSLISKQEANKSAKKVTNITGKLYVE</sequence>
<dbReference type="eggNOG" id="ENOG502SWHS">
    <property type="taxonomic scope" value="Eukaryota"/>
</dbReference>
<dbReference type="AlphaFoldDB" id="K3WU60"/>
<accession>K3WU60</accession>
<keyword evidence="2" id="KW-1185">Reference proteome</keyword>
<reference evidence="1" key="3">
    <citation type="submission" date="2015-02" db="UniProtKB">
        <authorList>
            <consortium name="EnsemblProtists"/>
        </authorList>
    </citation>
    <scope>IDENTIFICATION</scope>
    <source>
        <strain evidence="1">DAOM BR144</strain>
    </source>
</reference>
<dbReference type="InParanoid" id="K3WU60"/>
<dbReference type="VEuPathDB" id="FungiDB:PYU1_G008491"/>
<dbReference type="EMBL" id="GL376613">
    <property type="status" value="NOT_ANNOTATED_CDS"/>
    <property type="molecule type" value="Genomic_DNA"/>
</dbReference>
<evidence type="ECO:0000313" key="2">
    <source>
        <dbReference type="Proteomes" id="UP000019132"/>
    </source>
</evidence>
<organism evidence="1 2">
    <name type="scientific">Globisporangium ultimum (strain ATCC 200006 / CBS 805.95 / DAOM BR144)</name>
    <name type="common">Pythium ultimum</name>
    <dbReference type="NCBI Taxonomy" id="431595"/>
    <lineage>
        <taxon>Eukaryota</taxon>
        <taxon>Sar</taxon>
        <taxon>Stramenopiles</taxon>
        <taxon>Oomycota</taxon>
        <taxon>Peronosporomycetes</taxon>
        <taxon>Pythiales</taxon>
        <taxon>Pythiaceae</taxon>
        <taxon>Globisporangium</taxon>
    </lineage>
</organism>
<dbReference type="EnsemblProtists" id="PYU1_T008507">
    <property type="protein sequence ID" value="PYU1_T008507"/>
    <property type="gene ID" value="PYU1_G008491"/>
</dbReference>
<reference evidence="2" key="1">
    <citation type="journal article" date="2010" name="Genome Biol.">
        <title>Genome sequence of the necrotrophic plant pathogen Pythium ultimum reveals original pathogenicity mechanisms and effector repertoire.</title>
        <authorList>
            <person name="Levesque C.A."/>
            <person name="Brouwer H."/>
            <person name="Cano L."/>
            <person name="Hamilton J.P."/>
            <person name="Holt C."/>
            <person name="Huitema E."/>
            <person name="Raffaele S."/>
            <person name="Robideau G.P."/>
            <person name="Thines M."/>
            <person name="Win J."/>
            <person name="Zerillo M.M."/>
            <person name="Beakes G.W."/>
            <person name="Boore J.L."/>
            <person name="Busam D."/>
            <person name="Dumas B."/>
            <person name="Ferriera S."/>
            <person name="Fuerstenberg S.I."/>
            <person name="Gachon C.M."/>
            <person name="Gaulin E."/>
            <person name="Govers F."/>
            <person name="Grenville-Briggs L."/>
            <person name="Horner N."/>
            <person name="Hostetler J."/>
            <person name="Jiang R.H."/>
            <person name="Johnson J."/>
            <person name="Krajaejun T."/>
            <person name="Lin H."/>
            <person name="Meijer H.J."/>
            <person name="Moore B."/>
            <person name="Morris P."/>
            <person name="Phuntmart V."/>
            <person name="Puiu D."/>
            <person name="Shetty J."/>
            <person name="Stajich J.E."/>
            <person name="Tripathy S."/>
            <person name="Wawra S."/>
            <person name="van West P."/>
            <person name="Whitty B.R."/>
            <person name="Coutinho P.M."/>
            <person name="Henrissat B."/>
            <person name="Martin F."/>
            <person name="Thomas P.D."/>
            <person name="Tyler B.M."/>
            <person name="De Vries R.P."/>
            <person name="Kamoun S."/>
            <person name="Yandell M."/>
            <person name="Tisserat N."/>
            <person name="Buell C.R."/>
        </authorList>
    </citation>
    <scope>NUCLEOTIDE SEQUENCE</scope>
    <source>
        <strain evidence="2">DAOM:BR144</strain>
    </source>
</reference>